<dbReference type="OrthoDB" id="227596at2"/>
<evidence type="ECO:0000256" key="9">
    <source>
        <dbReference type="SAM" id="MobiDB-lite"/>
    </source>
</evidence>
<dbReference type="CDD" id="cd16917">
    <property type="entry name" value="HATPase_UhpB-NarQ-NarX-like"/>
    <property type="match status" value="1"/>
</dbReference>
<reference evidence="12 13" key="1">
    <citation type="journal article" date="2014" name="Genome Announc.">
        <title>Draft Genome Sequence of Streptomyces fradiae ATCC 19609, a Strain Highly Sensitive to Antibiotics.</title>
        <authorList>
            <person name="Bekker O.B."/>
            <person name="Klimina K.M."/>
            <person name="Vatlin A.A."/>
            <person name="Zakharevich N.V."/>
            <person name="Kasianov A.S."/>
            <person name="Danilenko V.N."/>
        </authorList>
    </citation>
    <scope>NUCLEOTIDE SEQUENCE [LARGE SCALE GENOMIC DNA]</scope>
    <source>
        <strain evidence="12 13">ATCC 19609</strain>
    </source>
</reference>
<organism evidence="12 13">
    <name type="scientific">Streptomyces xinghaiensis</name>
    <dbReference type="NCBI Taxonomy" id="1038928"/>
    <lineage>
        <taxon>Bacteria</taxon>
        <taxon>Bacillati</taxon>
        <taxon>Actinomycetota</taxon>
        <taxon>Actinomycetes</taxon>
        <taxon>Kitasatosporales</taxon>
        <taxon>Streptomycetaceae</taxon>
        <taxon>Streptomyces</taxon>
    </lineage>
</organism>
<name>A0A3M8F9U4_9ACTN</name>
<keyword evidence="3" id="KW-0597">Phosphoprotein</keyword>
<comment type="caution">
    <text evidence="12">The sequence shown here is derived from an EMBL/GenBank/DDBJ whole genome shotgun (WGS) entry which is preliminary data.</text>
</comment>
<accession>A0A3M8F9U4</accession>
<dbReference type="InterPro" id="IPR011712">
    <property type="entry name" value="Sig_transdc_His_kin_sub3_dim/P"/>
</dbReference>
<evidence type="ECO:0000256" key="7">
    <source>
        <dbReference type="ARBA" id="ARBA00022840"/>
    </source>
</evidence>
<dbReference type="Gene3D" id="1.20.5.1930">
    <property type="match status" value="1"/>
</dbReference>
<dbReference type="EMBL" id="JNAD02000017">
    <property type="protein sequence ID" value="RKM91425.1"/>
    <property type="molecule type" value="Genomic_DNA"/>
</dbReference>
<keyword evidence="5" id="KW-0547">Nucleotide-binding</keyword>
<dbReference type="Proteomes" id="UP000028058">
    <property type="component" value="Unassembled WGS sequence"/>
</dbReference>
<evidence type="ECO:0000259" key="11">
    <source>
        <dbReference type="Pfam" id="PF07730"/>
    </source>
</evidence>
<evidence type="ECO:0000256" key="3">
    <source>
        <dbReference type="ARBA" id="ARBA00022553"/>
    </source>
</evidence>
<keyword evidence="10" id="KW-0472">Membrane</keyword>
<evidence type="ECO:0000256" key="2">
    <source>
        <dbReference type="ARBA" id="ARBA00012438"/>
    </source>
</evidence>
<evidence type="ECO:0000256" key="1">
    <source>
        <dbReference type="ARBA" id="ARBA00000085"/>
    </source>
</evidence>
<dbReference type="GO" id="GO:0046983">
    <property type="term" value="F:protein dimerization activity"/>
    <property type="evidence" value="ECO:0007669"/>
    <property type="project" value="InterPro"/>
</dbReference>
<dbReference type="AlphaFoldDB" id="A0A3M8F9U4"/>
<dbReference type="PANTHER" id="PTHR24421:SF10">
    <property type="entry name" value="NITRATE_NITRITE SENSOR PROTEIN NARQ"/>
    <property type="match status" value="1"/>
</dbReference>
<dbReference type="InterPro" id="IPR050482">
    <property type="entry name" value="Sensor_HK_TwoCompSys"/>
</dbReference>
<feature type="transmembrane region" description="Helical" evidence="10">
    <location>
        <begin position="20"/>
        <end position="36"/>
    </location>
</feature>
<evidence type="ECO:0000256" key="8">
    <source>
        <dbReference type="ARBA" id="ARBA00023012"/>
    </source>
</evidence>
<keyword evidence="8" id="KW-0902">Two-component regulatory system</keyword>
<comment type="catalytic activity">
    <reaction evidence="1">
        <text>ATP + protein L-histidine = ADP + protein N-phospho-L-histidine.</text>
        <dbReference type="EC" id="2.7.13.3"/>
    </reaction>
</comment>
<evidence type="ECO:0000256" key="10">
    <source>
        <dbReference type="SAM" id="Phobius"/>
    </source>
</evidence>
<feature type="transmembrane region" description="Helical" evidence="10">
    <location>
        <begin position="511"/>
        <end position="534"/>
    </location>
</feature>
<dbReference type="EC" id="2.7.13.3" evidence="2"/>
<evidence type="ECO:0000256" key="4">
    <source>
        <dbReference type="ARBA" id="ARBA00022679"/>
    </source>
</evidence>
<dbReference type="PANTHER" id="PTHR24421">
    <property type="entry name" value="NITRATE/NITRITE SENSOR PROTEIN NARX-RELATED"/>
    <property type="match status" value="1"/>
</dbReference>
<keyword evidence="13" id="KW-1185">Reference proteome</keyword>
<feature type="transmembrane region" description="Helical" evidence="10">
    <location>
        <begin position="130"/>
        <end position="151"/>
    </location>
</feature>
<sequence length="627" mass="64155">MRDVRGRLFVRADWPGRRIAGELVLAVLLALSGAGLEVLGGGSGFGVAAIALTVAVLSLLRRALPATVLVVTAAASGLLDGFALLLIAAGWSAGRRIDGAGRALGLFAAAFVLNTATAVLGEYPEYGLELPALVVFSAAFFLATTVVPGLASRHWSQRRTLLHTLREHNAHLLRERAMVVRQARLRERQRIAQDMHDSLGHQLALIAVHTGALEVDRELTGRQREAVGVLREASVAAMHELREAVGILRDGTEGPEPAGDARPAARGVAGVEGLVEVSRSAGTPVELVRSGEPRDLPPAAGHAAYRIAQEGLTNAHKHAPGAPITVQLRYEPDSLVVEVANGPVPVPVAGPVAVPVSAAVGAAAGADGGRGGRGGRGDGAAGGAAVRAAVPVGSEVSGGQGLPGLRERARLVGGMVHAGPVDGGGFRLAGVLPYGPEQGAARERPGGAGEGRSGGVGVYGTEGAAGLHGPGGAAGSDVLPVPGGVSGDPDPWAYRPQGVSGADRGGRSGGVATGCGIAVLVLLVVAALLGWGAVKMFRALEASMISPETYGSVRIGDSEADVRKKLPNGRSRLTDGLEEQGPPRPEDSRCLALLSTESSADWDVDPAFRFCFRDGKLVEKRSYDARL</sequence>
<dbReference type="InterPro" id="IPR036890">
    <property type="entry name" value="HATPase_C_sf"/>
</dbReference>
<keyword evidence="10" id="KW-1133">Transmembrane helix</keyword>
<feature type="transmembrane region" description="Helical" evidence="10">
    <location>
        <begin position="67"/>
        <end position="91"/>
    </location>
</feature>
<keyword evidence="7" id="KW-0067">ATP-binding</keyword>
<feature type="transmembrane region" description="Helical" evidence="10">
    <location>
        <begin position="103"/>
        <end position="123"/>
    </location>
</feature>
<evidence type="ECO:0000313" key="12">
    <source>
        <dbReference type="EMBL" id="RKM91425.1"/>
    </source>
</evidence>
<evidence type="ECO:0000313" key="13">
    <source>
        <dbReference type="Proteomes" id="UP000028058"/>
    </source>
</evidence>
<protein>
    <recommendedName>
        <fullName evidence="2">histidine kinase</fullName>
        <ecNumber evidence="2">2.7.13.3</ecNumber>
    </recommendedName>
</protein>
<dbReference type="GO" id="GO:0016020">
    <property type="term" value="C:membrane"/>
    <property type="evidence" value="ECO:0007669"/>
    <property type="project" value="InterPro"/>
</dbReference>
<gene>
    <name evidence="12" type="ORF">SFRA_028145</name>
</gene>
<dbReference type="GO" id="GO:0005524">
    <property type="term" value="F:ATP binding"/>
    <property type="evidence" value="ECO:0007669"/>
    <property type="project" value="UniProtKB-KW"/>
</dbReference>
<dbReference type="GO" id="GO:0000155">
    <property type="term" value="F:phosphorelay sensor kinase activity"/>
    <property type="evidence" value="ECO:0007669"/>
    <property type="project" value="InterPro"/>
</dbReference>
<keyword evidence="4" id="KW-0808">Transferase</keyword>
<evidence type="ECO:0000256" key="5">
    <source>
        <dbReference type="ARBA" id="ARBA00022741"/>
    </source>
</evidence>
<proteinExistence type="predicted"/>
<feature type="region of interest" description="Disordered" evidence="9">
    <location>
        <begin position="564"/>
        <end position="588"/>
    </location>
</feature>
<keyword evidence="10" id="KW-0812">Transmembrane</keyword>
<dbReference type="Pfam" id="PF07730">
    <property type="entry name" value="HisKA_3"/>
    <property type="match status" value="1"/>
</dbReference>
<dbReference type="Gene3D" id="3.30.565.10">
    <property type="entry name" value="Histidine kinase-like ATPase, C-terminal domain"/>
    <property type="match status" value="1"/>
</dbReference>
<keyword evidence="6 12" id="KW-0418">Kinase</keyword>
<feature type="domain" description="Signal transduction histidine kinase subgroup 3 dimerisation and phosphoacceptor" evidence="11">
    <location>
        <begin position="187"/>
        <end position="251"/>
    </location>
</feature>
<evidence type="ECO:0000256" key="6">
    <source>
        <dbReference type="ARBA" id="ARBA00022777"/>
    </source>
</evidence>